<comment type="caution">
    <text evidence="1">The sequence shown here is derived from an EMBL/GenBank/DDBJ whole genome shotgun (WGS) entry which is preliminary data.</text>
</comment>
<accession>A0ACC4C9W1</accession>
<keyword evidence="2" id="KW-1185">Reference proteome</keyword>
<dbReference type="Proteomes" id="UP000309997">
    <property type="component" value="Unassembled WGS sequence"/>
</dbReference>
<protein>
    <submittedName>
        <fullName evidence="1">Uncharacterized protein</fullName>
    </submittedName>
</protein>
<sequence length="758" mass="86497">MQIFFIKGRLMFGPDTRSLVITLLLIVVPIVIFCTTVARNLLHEFPTYNAGYAILVVTIMFTIYVSPADSFSALLTAVTALMFDLHGEACDPGIVPRNSHPPDEEIFYGSPGPVDASGLRKEVLVNGFLVKMRYCDTCKIYRPPRCSHCSECDNCVERFDHHCPWVGQCIGLRNYRYFFLLVSSSALLCIFLFAMSALNIKFVMNDHGTLWKAMKESPASVILMVYSFIFFWFVGGLTCFHLYLIGRNQTTYENCRDSALNRRNVYDRGCFGNFREVFCTKTKSSRNNFRAYIQEEMPMRVAREVKIDDSEGDSRTKEGKANLEAAIEQLQNVEKQMRLAGDVAGTKKAVTEILQLCFEAKDWKSLNDQIVLLSKKRGQLKQAVTAMVQQAMQYIDETPDLDTRVELIKTLNSVSAGKIYVEIERARLIRKLGKIKEEQGLTAEAADLMQEVAVETFGAMAKTEKIAFILEQVRLCLDRQDYVRAQILSRKISPRVFDADTSKSKKKPKEGDNVVEEAPADIPSLLELKRIYYELMIRYYSHDNDYLEICRCYKAIYEIPSVKENPAQWTPVLRKICWYLVLSPHDPMQSSLLNSTLEDKNLSEIPKFKLLLKQLVTMEVIQWTSLWNAFMDEFESEKNLLGGSLGDKAAEDLRQRIIEHNIIVVSKYYSKITVKRVAELLCLSIQEAEKHLSDMVVSKALVAKIDRPLGIVCFQVAKDSNDILNSWAMNLEKLLDLVEKSCHQIHKETMVHKAALKV</sequence>
<dbReference type="EMBL" id="RCHU02000005">
    <property type="protein sequence ID" value="KAL3591679.1"/>
    <property type="molecule type" value="Genomic_DNA"/>
</dbReference>
<evidence type="ECO:0000313" key="2">
    <source>
        <dbReference type="Proteomes" id="UP000309997"/>
    </source>
</evidence>
<proteinExistence type="predicted"/>
<organism evidence="1 2">
    <name type="scientific">Populus alba</name>
    <name type="common">White poplar</name>
    <dbReference type="NCBI Taxonomy" id="43335"/>
    <lineage>
        <taxon>Eukaryota</taxon>
        <taxon>Viridiplantae</taxon>
        <taxon>Streptophyta</taxon>
        <taxon>Embryophyta</taxon>
        <taxon>Tracheophyta</taxon>
        <taxon>Spermatophyta</taxon>
        <taxon>Magnoliopsida</taxon>
        <taxon>eudicotyledons</taxon>
        <taxon>Gunneridae</taxon>
        <taxon>Pentapetalae</taxon>
        <taxon>rosids</taxon>
        <taxon>fabids</taxon>
        <taxon>Malpighiales</taxon>
        <taxon>Salicaceae</taxon>
        <taxon>Saliceae</taxon>
        <taxon>Populus</taxon>
    </lineage>
</organism>
<gene>
    <name evidence="1" type="ORF">D5086_010319</name>
</gene>
<reference evidence="1 2" key="1">
    <citation type="journal article" date="2024" name="Plant Biotechnol. J.">
        <title>Genome and CRISPR/Cas9 system of a widespread forest tree (Populus alba) in the world.</title>
        <authorList>
            <person name="Liu Y.J."/>
            <person name="Jiang P.F."/>
            <person name="Han X.M."/>
            <person name="Li X.Y."/>
            <person name="Wang H.M."/>
            <person name="Wang Y.J."/>
            <person name="Wang X.X."/>
            <person name="Zeng Q.Y."/>
        </authorList>
    </citation>
    <scope>NUCLEOTIDE SEQUENCE [LARGE SCALE GENOMIC DNA]</scope>
    <source>
        <strain evidence="2">cv. PAL-ZL1</strain>
    </source>
</reference>
<evidence type="ECO:0000313" key="1">
    <source>
        <dbReference type="EMBL" id="KAL3591679.1"/>
    </source>
</evidence>
<name>A0ACC4C9W1_POPAL</name>